<evidence type="ECO:0000313" key="6">
    <source>
        <dbReference type="EMBL" id="KXA91641.1"/>
    </source>
</evidence>
<dbReference type="Pfam" id="PF03205">
    <property type="entry name" value="MobB"/>
    <property type="match status" value="1"/>
</dbReference>
<dbReference type="GO" id="GO:0046872">
    <property type="term" value="F:metal ion binding"/>
    <property type="evidence" value="ECO:0007669"/>
    <property type="project" value="UniProtKB-KW"/>
</dbReference>
<dbReference type="AlphaFoldDB" id="A0A133UBR9"/>
<dbReference type="InterPro" id="IPR027417">
    <property type="entry name" value="P-loop_NTPase"/>
</dbReference>
<dbReference type="InterPro" id="IPR004435">
    <property type="entry name" value="MobB_dom"/>
</dbReference>
<dbReference type="SUPFAM" id="SSF52540">
    <property type="entry name" value="P-loop containing nucleoside triphosphate hydrolases"/>
    <property type="match status" value="1"/>
</dbReference>
<proteinExistence type="predicted"/>
<dbReference type="GO" id="GO:0005525">
    <property type="term" value="F:GTP binding"/>
    <property type="evidence" value="ECO:0007669"/>
    <property type="project" value="InterPro"/>
</dbReference>
<name>A0A133UBR9_9EURY</name>
<dbReference type="CDD" id="cd03116">
    <property type="entry name" value="MobB"/>
    <property type="match status" value="1"/>
</dbReference>
<evidence type="ECO:0000256" key="4">
    <source>
        <dbReference type="ARBA" id="ARBA00023014"/>
    </source>
</evidence>
<keyword evidence="1" id="KW-0004">4Fe-4S</keyword>
<feature type="domain" description="4Fe-4S" evidence="5">
    <location>
        <begin position="146"/>
        <end position="206"/>
    </location>
</feature>
<evidence type="ECO:0000256" key="3">
    <source>
        <dbReference type="ARBA" id="ARBA00023004"/>
    </source>
</evidence>
<comment type="caution">
    <text evidence="6">The sequence shown here is derived from an EMBL/GenBank/DDBJ whole genome shotgun (WGS) entry which is preliminary data.</text>
</comment>
<dbReference type="NCBIfam" id="TIGR00176">
    <property type="entry name" value="mobB"/>
    <property type="match status" value="1"/>
</dbReference>
<evidence type="ECO:0000259" key="5">
    <source>
        <dbReference type="PROSITE" id="PS51656"/>
    </source>
</evidence>
<dbReference type="Proteomes" id="UP000070195">
    <property type="component" value="Unassembled WGS sequence"/>
</dbReference>
<organism evidence="6 7">
    <name type="scientific">candidate division MSBL1 archaeon SCGC-AAA259D18</name>
    <dbReference type="NCBI Taxonomy" id="1698262"/>
    <lineage>
        <taxon>Archaea</taxon>
        <taxon>Methanobacteriati</taxon>
        <taxon>Methanobacteriota</taxon>
        <taxon>candidate division MSBL1</taxon>
    </lineage>
</organism>
<gene>
    <name evidence="6" type="ORF">AKJ63_01195</name>
</gene>
<dbReference type="GO" id="GO:0051539">
    <property type="term" value="F:4 iron, 4 sulfur cluster binding"/>
    <property type="evidence" value="ECO:0007669"/>
    <property type="project" value="UniProtKB-KW"/>
</dbReference>
<keyword evidence="4" id="KW-0411">Iron-sulfur</keyword>
<protein>
    <recommendedName>
        <fullName evidence="5">4Fe-4S domain-containing protein</fullName>
    </recommendedName>
</protein>
<sequence>MKVVVVSGYKDSGKTAVVEGLVEEFVDRGYRVGTVKHISQEDFTLDQPGSDTWRHMNAGSEVVIALSSNETAVLGEGEKDLDDLLRSLMDLDFVILEGFKNIENMARIVVASDEKEAEELGDEFTIGFVGNDKNGENVFELNDVSAIADLVERKSVMYVGGLDCGSCGYSSCREFVLSSVEGKAQTDECEALKGPVYLSIDGKRIPLKPFVKDLISNTITGIVSSLKDTGGNKIEIKVENHER</sequence>
<dbReference type="Pfam" id="PF04060">
    <property type="entry name" value="FeS"/>
    <property type="match status" value="1"/>
</dbReference>
<dbReference type="Gene3D" id="1.10.15.40">
    <property type="entry name" value="Electron transport complex subunit B, putative Fe-S cluster"/>
    <property type="match status" value="1"/>
</dbReference>
<evidence type="ECO:0000256" key="2">
    <source>
        <dbReference type="ARBA" id="ARBA00022723"/>
    </source>
</evidence>
<dbReference type="InterPro" id="IPR052539">
    <property type="entry name" value="MGD_biosynthesis_adapter"/>
</dbReference>
<evidence type="ECO:0000313" key="7">
    <source>
        <dbReference type="Proteomes" id="UP000070195"/>
    </source>
</evidence>
<dbReference type="PANTHER" id="PTHR40072">
    <property type="entry name" value="MOLYBDOPTERIN-GUANINE DINUCLEOTIDE BIOSYNTHESIS ADAPTER PROTEIN-RELATED"/>
    <property type="match status" value="1"/>
</dbReference>
<dbReference type="Gene3D" id="3.40.50.300">
    <property type="entry name" value="P-loop containing nucleotide triphosphate hydrolases"/>
    <property type="match status" value="1"/>
</dbReference>
<dbReference type="PROSITE" id="PS51656">
    <property type="entry name" value="4FE4S"/>
    <property type="match status" value="1"/>
</dbReference>
<evidence type="ECO:0000256" key="1">
    <source>
        <dbReference type="ARBA" id="ARBA00022485"/>
    </source>
</evidence>
<dbReference type="EMBL" id="LHXM01000018">
    <property type="protein sequence ID" value="KXA91641.1"/>
    <property type="molecule type" value="Genomic_DNA"/>
</dbReference>
<keyword evidence="3" id="KW-0408">Iron</keyword>
<dbReference type="PATRIC" id="fig|1698262.3.peg.146"/>
<dbReference type="PANTHER" id="PTHR40072:SF1">
    <property type="entry name" value="MOLYBDOPTERIN-GUANINE DINUCLEOTIDE BIOSYNTHESIS ADAPTER PROTEIN"/>
    <property type="match status" value="1"/>
</dbReference>
<keyword evidence="2" id="KW-0479">Metal-binding</keyword>
<keyword evidence="7" id="KW-1185">Reference proteome</keyword>
<accession>A0A133UBR9</accession>
<dbReference type="GO" id="GO:0006777">
    <property type="term" value="P:Mo-molybdopterin cofactor biosynthetic process"/>
    <property type="evidence" value="ECO:0007669"/>
    <property type="project" value="InterPro"/>
</dbReference>
<reference evidence="6 7" key="1">
    <citation type="journal article" date="2016" name="Sci. Rep.">
        <title>Metabolic traits of an uncultured archaeal lineage -MSBL1- from brine pools of the Red Sea.</title>
        <authorList>
            <person name="Mwirichia R."/>
            <person name="Alam I."/>
            <person name="Rashid M."/>
            <person name="Vinu M."/>
            <person name="Ba-Alawi W."/>
            <person name="Anthony Kamau A."/>
            <person name="Kamanda Ngugi D."/>
            <person name="Goker M."/>
            <person name="Klenk H.P."/>
            <person name="Bajic V."/>
            <person name="Stingl U."/>
        </authorList>
    </citation>
    <scope>NUCLEOTIDE SEQUENCE [LARGE SCALE GENOMIC DNA]</scope>
    <source>
        <strain evidence="6">SCGC-AAA259D18</strain>
    </source>
</reference>
<dbReference type="InterPro" id="IPR007202">
    <property type="entry name" value="4Fe-4S_dom"/>
</dbReference>